<keyword evidence="4 6" id="KW-0418">Kinase</keyword>
<proteinExistence type="predicted"/>
<name>A0A443QQJ5_9ACAR</name>
<keyword evidence="3 6" id="KW-0547">Nucleotide-binding</keyword>
<dbReference type="PANTHER" id="PTHR14456">
    <property type="entry name" value="INOSITOL POLYPHOSPHATE KINASE 1"/>
    <property type="match status" value="1"/>
</dbReference>
<evidence type="ECO:0000256" key="1">
    <source>
        <dbReference type="ARBA" id="ARBA00012023"/>
    </source>
</evidence>
<evidence type="ECO:0000256" key="6">
    <source>
        <dbReference type="RuleBase" id="RU364126"/>
    </source>
</evidence>
<evidence type="ECO:0000313" key="7">
    <source>
        <dbReference type="EMBL" id="RWS05305.1"/>
    </source>
</evidence>
<evidence type="ECO:0000256" key="3">
    <source>
        <dbReference type="ARBA" id="ARBA00022741"/>
    </source>
</evidence>
<protein>
    <recommendedName>
        <fullName evidence="1 6">Inositol-pentakisphosphate 2-kinase</fullName>
        <ecNumber evidence="1 6">2.7.1.158</ecNumber>
    </recommendedName>
</protein>
<dbReference type="InterPro" id="IPR009286">
    <property type="entry name" value="Ins_P5_2-kin"/>
</dbReference>
<dbReference type="STRING" id="1965070.A0A443QQJ5"/>
<dbReference type="EC" id="2.7.1.158" evidence="1 6"/>
<dbReference type="OrthoDB" id="272370at2759"/>
<keyword evidence="5 6" id="KW-0067">ATP-binding</keyword>
<keyword evidence="2 6" id="KW-0808">Transferase</keyword>
<organism evidence="7 8">
    <name type="scientific">Dinothrombium tinctorium</name>
    <dbReference type="NCBI Taxonomy" id="1965070"/>
    <lineage>
        <taxon>Eukaryota</taxon>
        <taxon>Metazoa</taxon>
        <taxon>Ecdysozoa</taxon>
        <taxon>Arthropoda</taxon>
        <taxon>Chelicerata</taxon>
        <taxon>Arachnida</taxon>
        <taxon>Acari</taxon>
        <taxon>Acariformes</taxon>
        <taxon>Trombidiformes</taxon>
        <taxon>Prostigmata</taxon>
        <taxon>Anystina</taxon>
        <taxon>Parasitengona</taxon>
        <taxon>Trombidioidea</taxon>
        <taxon>Trombidiidae</taxon>
        <taxon>Dinothrombium</taxon>
    </lineage>
</organism>
<dbReference type="Pfam" id="PF06090">
    <property type="entry name" value="Ins_P5_2-kin"/>
    <property type="match status" value="1"/>
</dbReference>
<sequence length="380" mass="43742">MESNHNNDWTAAELVYRGEGNSSIVIAVKKVCFDQFRKVKLFRKHKSLPDEDTFALLMPDFCDIPQTIATNDNLIGPVISVEIKPKQGFLSSLDPYSCVYSSFQSVKLEQGLITRKSGYCPLDLYSGCRHRMNIALNQLLSNPQNNFRIFRDLQLAYGEGLKCDIDTILHGFINVTETIGSIKDVFCNLLIEALLKPFHNKNEILYSKLKMKYEQHYCNYHRDISLPCECKEKCQLPYDCILGTILRTQMLDTIDHRFAQDLLDFILKCSSDIEKFSELTVPRGVGSISKLDFESNELFMTRKIWEFLVSLTAKDCSIIIAMQKLNSAEIEFNSDTEDAVTIIHVPQARSRFFVRLSIIDVDQKPFHKVYKLKNFKNIKI</sequence>
<evidence type="ECO:0000256" key="2">
    <source>
        <dbReference type="ARBA" id="ARBA00022679"/>
    </source>
</evidence>
<evidence type="ECO:0000256" key="5">
    <source>
        <dbReference type="ARBA" id="ARBA00022840"/>
    </source>
</evidence>
<accession>A0A443QQJ5</accession>
<dbReference type="PANTHER" id="PTHR14456:SF2">
    <property type="entry name" value="INOSITOL-PENTAKISPHOSPHATE 2-KINASE"/>
    <property type="match status" value="1"/>
</dbReference>
<dbReference type="GO" id="GO:0032958">
    <property type="term" value="P:inositol phosphate biosynthetic process"/>
    <property type="evidence" value="ECO:0007669"/>
    <property type="project" value="TreeGrafter"/>
</dbReference>
<comment type="catalytic activity">
    <reaction evidence="6">
        <text>1D-myo-inositol 1,3,4,5,6-pentakisphosphate + ATP = 1D-myo-inositol hexakisphosphate + ADP + H(+)</text>
        <dbReference type="Rhea" id="RHEA:20313"/>
        <dbReference type="ChEBI" id="CHEBI:15378"/>
        <dbReference type="ChEBI" id="CHEBI:30616"/>
        <dbReference type="ChEBI" id="CHEBI:57733"/>
        <dbReference type="ChEBI" id="CHEBI:58130"/>
        <dbReference type="ChEBI" id="CHEBI:456216"/>
        <dbReference type="EC" id="2.7.1.158"/>
    </reaction>
</comment>
<dbReference type="GO" id="GO:0005524">
    <property type="term" value="F:ATP binding"/>
    <property type="evidence" value="ECO:0007669"/>
    <property type="project" value="UniProtKB-KW"/>
</dbReference>
<evidence type="ECO:0000313" key="8">
    <source>
        <dbReference type="Proteomes" id="UP000285301"/>
    </source>
</evidence>
<comment type="caution">
    <text evidence="7">The sequence shown here is derived from an EMBL/GenBank/DDBJ whole genome shotgun (WGS) entry which is preliminary data.</text>
</comment>
<reference evidence="7 8" key="1">
    <citation type="journal article" date="2018" name="Gigascience">
        <title>Genomes of trombidid mites reveal novel predicted allergens and laterally-transferred genes associated with secondary metabolism.</title>
        <authorList>
            <person name="Dong X."/>
            <person name="Chaisiri K."/>
            <person name="Xia D."/>
            <person name="Armstrong S.D."/>
            <person name="Fang Y."/>
            <person name="Donnelly M.J."/>
            <person name="Kadowaki T."/>
            <person name="McGarry J.W."/>
            <person name="Darby A.C."/>
            <person name="Makepeace B.L."/>
        </authorList>
    </citation>
    <scope>NUCLEOTIDE SEQUENCE [LARGE SCALE GENOMIC DNA]</scope>
    <source>
        <strain evidence="7">UoL-WK</strain>
    </source>
</reference>
<dbReference type="AlphaFoldDB" id="A0A443QQJ5"/>
<evidence type="ECO:0000256" key="4">
    <source>
        <dbReference type="ARBA" id="ARBA00022777"/>
    </source>
</evidence>
<dbReference type="Proteomes" id="UP000285301">
    <property type="component" value="Unassembled WGS sequence"/>
</dbReference>
<gene>
    <name evidence="7" type="ORF">B4U79_11977</name>
</gene>
<comment type="function">
    <text evidence="6">Phosphorylates Ins(1,3,4,5,6)P5 at position 2 to form Ins(1,2,3,4,5,6)P6 (InsP6 or phytate).</text>
</comment>
<dbReference type="GO" id="GO:0035299">
    <property type="term" value="F:inositol-1,3,4,5,6-pentakisphosphate 2-kinase activity"/>
    <property type="evidence" value="ECO:0007669"/>
    <property type="project" value="UniProtKB-EC"/>
</dbReference>
<comment type="domain">
    <text evidence="6">The EXKPK motif is conserved in inositol-pentakisphosphate 2-kinases of both family 1 and 2.</text>
</comment>
<keyword evidence="8" id="KW-1185">Reference proteome</keyword>
<dbReference type="EMBL" id="NCKU01004891">
    <property type="protein sequence ID" value="RWS05305.1"/>
    <property type="molecule type" value="Genomic_DNA"/>
</dbReference>
<dbReference type="GO" id="GO:0005634">
    <property type="term" value="C:nucleus"/>
    <property type="evidence" value="ECO:0007669"/>
    <property type="project" value="TreeGrafter"/>
</dbReference>